<dbReference type="RefSeq" id="XP_009518424.1">
    <property type="nucleotide sequence ID" value="XM_009520129.1"/>
</dbReference>
<accession>G4YUX0</accession>
<organism evidence="2 3">
    <name type="scientific">Phytophthora sojae (strain P6497)</name>
    <name type="common">Soybean stem and root rot agent</name>
    <name type="synonym">Phytophthora megasperma f. sp. glycines</name>
    <dbReference type="NCBI Taxonomy" id="1094619"/>
    <lineage>
        <taxon>Eukaryota</taxon>
        <taxon>Sar</taxon>
        <taxon>Stramenopiles</taxon>
        <taxon>Oomycota</taxon>
        <taxon>Peronosporomycetes</taxon>
        <taxon>Peronosporales</taxon>
        <taxon>Peronosporaceae</taxon>
        <taxon>Phytophthora</taxon>
    </lineage>
</organism>
<dbReference type="EMBL" id="JH159152">
    <property type="protein sequence ID" value="EGZ23136.1"/>
    <property type="molecule type" value="Genomic_DNA"/>
</dbReference>
<dbReference type="SMR" id="G4YUX0"/>
<feature type="region of interest" description="Disordered" evidence="1">
    <location>
        <begin position="44"/>
        <end position="101"/>
    </location>
</feature>
<dbReference type="Proteomes" id="UP000002640">
    <property type="component" value="Unassembled WGS sequence"/>
</dbReference>
<sequence length="130" mass="15005">MAAKFSMANTSGLFDSAAHVEASDRMQGAMEELKVKNERQEKIRAQQLEQQEREDKQRARRLEEALAAKAAQQKEDRSYVGQQQQEDELDSDDEALLDELDEDPELERLDTFFNHKFKLVLTLCVFKVAN</sequence>
<dbReference type="OMA" id="GMHHEID"/>
<evidence type="ECO:0000256" key="1">
    <source>
        <dbReference type="SAM" id="MobiDB-lite"/>
    </source>
</evidence>
<dbReference type="KEGG" id="psoj:PHYSODRAFT_479223"/>
<gene>
    <name evidence="2" type="ORF">PHYSODRAFT_479223</name>
</gene>
<reference evidence="2 3" key="1">
    <citation type="journal article" date="2006" name="Science">
        <title>Phytophthora genome sequences uncover evolutionary origins and mechanisms of pathogenesis.</title>
        <authorList>
            <person name="Tyler B.M."/>
            <person name="Tripathy S."/>
            <person name="Zhang X."/>
            <person name="Dehal P."/>
            <person name="Jiang R.H."/>
            <person name="Aerts A."/>
            <person name="Arredondo F.D."/>
            <person name="Baxter L."/>
            <person name="Bensasson D."/>
            <person name="Beynon J.L."/>
            <person name="Chapman J."/>
            <person name="Damasceno C.M."/>
            <person name="Dorrance A.E."/>
            <person name="Dou D."/>
            <person name="Dickerman A.W."/>
            <person name="Dubchak I.L."/>
            <person name="Garbelotto M."/>
            <person name="Gijzen M."/>
            <person name="Gordon S.G."/>
            <person name="Govers F."/>
            <person name="Grunwald N.J."/>
            <person name="Huang W."/>
            <person name="Ivors K.L."/>
            <person name="Jones R.W."/>
            <person name="Kamoun S."/>
            <person name="Krampis K."/>
            <person name="Lamour K.H."/>
            <person name="Lee M.K."/>
            <person name="McDonald W.H."/>
            <person name="Medina M."/>
            <person name="Meijer H.J."/>
            <person name="Nordberg E.K."/>
            <person name="Maclean D.J."/>
            <person name="Ospina-Giraldo M.D."/>
            <person name="Morris P.F."/>
            <person name="Phuntumart V."/>
            <person name="Putnam N.H."/>
            <person name="Rash S."/>
            <person name="Rose J.K."/>
            <person name="Sakihama Y."/>
            <person name="Salamov A.A."/>
            <person name="Savidor A."/>
            <person name="Scheuring C.F."/>
            <person name="Smith B.M."/>
            <person name="Sobral B.W."/>
            <person name="Terry A."/>
            <person name="Torto-Alalibo T.A."/>
            <person name="Win J."/>
            <person name="Xu Z."/>
            <person name="Zhang H."/>
            <person name="Grigoriev I.V."/>
            <person name="Rokhsar D.S."/>
            <person name="Boore J.L."/>
        </authorList>
    </citation>
    <scope>NUCLEOTIDE SEQUENCE [LARGE SCALE GENOMIC DNA]</scope>
    <source>
        <strain evidence="2 3">P6497</strain>
    </source>
</reference>
<evidence type="ECO:0000313" key="3">
    <source>
        <dbReference type="Proteomes" id="UP000002640"/>
    </source>
</evidence>
<feature type="compositionally biased region" description="Acidic residues" evidence="1">
    <location>
        <begin position="85"/>
        <end position="101"/>
    </location>
</feature>
<dbReference type="AlphaFoldDB" id="G4YUX0"/>
<keyword evidence="3" id="KW-1185">Reference proteome</keyword>
<dbReference type="GeneID" id="20655105"/>
<proteinExistence type="predicted"/>
<evidence type="ECO:0000313" key="2">
    <source>
        <dbReference type="EMBL" id="EGZ23136.1"/>
    </source>
</evidence>
<protein>
    <submittedName>
        <fullName evidence="2">Uncharacterized protein</fullName>
    </submittedName>
</protein>
<feature type="compositionally biased region" description="Basic and acidic residues" evidence="1">
    <location>
        <begin position="44"/>
        <end position="78"/>
    </location>
</feature>
<dbReference type="InParanoid" id="G4YUX0"/>
<name>G4YUX0_PHYSP</name>